<evidence type="ECO:0000256" key="3">
    <source>
        <dbReference type="ARBA" id="ARBA00022553"/>
    </source>
</evidence>
<name>X1UMH7_9ZZZZ</name>
<dbReference type="Pfam" id="PF07730">
    <property type="entry name" value="HisKA_3"/>
    <property type="match status" value="1"/>
</dbReference>
<dbReference type="PANTHER" id="PTHR24421">
    <property type="entry name" value="NITRATE/NITRITE SENSOR PROTEIN NARX-RELATED"/>
    <property type="match status" value="1"/>
</dbReference>
<evidence type="ECO:0000256" key="7">
    <source>
        <dbReference type="ARBA" id="ARBA00022840"/>
    </source>
</evidence>
<keyword evidence="5" id="KW-0547">Nucleotide-binding</keyword>
<feature type="domain" description="Histidine kinase/HSP90-like ATPase" evidence="8">
    <location>
        <begin position="219"/>
        <end position="285"/>
    </location>
</feature>
<feature type="non-terminal residue" evidence="11">
    <location>
        <position position="1"/>
    </location>
</feature>
<dbReference type="SUPFAM" id="SSF55781">
    <property type="entry name" value="GAF domain-like"/>
    <property type="match status" value="1"/>
</dbReference>
<organism evidence="11">
    <name type="scientific">marine sediment metagenome</name>
    <dbReference type="NCBI Taxonomy" id="412755"/>
    <lineage>
        <taxon>unclassified sequences</taxon>
        <taxon>metagenomes</taxon>
        <taxon>ecological metagenomes</taxon>
    </lineage>
</organism>
<comment type="catalytic activity">
    <reaction evidence="1">
        <text>ATP + protein L-histidine = ADP + protein N-phospho-L-histidine.</text>
        <dbReference type="EC" id="2.7.13.3"/>
    </reaction>
</comment>
<dbReference type="GO" id="GO:0016020">
    <property type="term" value="C:membrane"/>
    <property type="evidence" value="ECO:0007669"/>
    <property type="project" value="InterPro"/>
</dbReference>
<keyword evidence="3" id="KW-0597">Phosphoprotein</keyword>
<evidence type="ECO:0000256" key="5">
    <source>
        <dbReference type="ARBA" id="ARBA00022741"/>
    </source>
</evidence>
<dbReference type="EC" id="2.7.13.3" evidence="2"/>
<dbReference type="EMBL" id="BARW01016000">
    <property type="protein sequence ID" value="GAJ01086.1"/>
    <property type="molecule type" value="Genomic_DNA"/>
</dbReference>
<protein>
    <recommendedName>
        <fullName evidence="2">histidine kinase</fullName>
        <ecNumber evidence="2">2.7.13.3</ecNumber>
    </recommendedName>
</protein>
<dbReference type="Pfam" id="PF02518">
    <property type="entry name" value="HATPase_c"/>
    <property type="match status" value="1"/>
</dbReference>
<dbReference type="SUPFAM" id="SSF55874">
    <property type="entry name" value="ATPase domain of HSP90 chaperone/DNA topoisomerase II/histidine kinase"/>
    <property type="match status" value="1"/>
</dbReference>
<proteinExistence type="predicted"/>
<dbReference type="Pfam" id="PF13185">
    <property type="entry name" value="GAF_2"/>
    <property type="match status" value="1"/>
</dbReference>
<dbReference type="InterPro" id="IPR003018">
    <property type="entry name" value="GAF"/>
</dbReference>
<reference evidence="11" key="1">
    <citation type="journal article" date="2014" name="Front. Microbiol.">
        <title>High frequency of phylogenetically diverse reductive dehalogenase-homologous genes in deep subseafloor sedimentary metagenomes.</title>
        <authorList>
            <person name="Kawai M."/>
            <person name="Futagami T."/>
            <person name="Toyoda A."/>
            <person name="Takaki Y."/>
            <person name="Nishi S."/>
            <person name="Hori S."/>
            <person name="Arai W."/>
            <person name="Tsubouchi T."/>
            <person name="Morono Y."/>
            <person name="Uchiyama I."/>
            <person name="Ito T."/>
            <person name="Fujiyama A."/>
            <person name="Inagaki F."/>
            <person name="Takami H."/>
        </authorList>
    </citation>
    <scope>NUCLEOTIDE SEQUENCE</scope>
    <source>
        <strain evidence="11">Expedition CK06-06</strain>
    </source>
</reference>
<dbReference type="GO" id="GO:0046983">
    <property type="term" value="F:protein dimerization activity"/>
    <property type="evidence" value="ECO:0007669"/>
    <property type="project" value="InterPro"/>
</dbReference>
<comment type="caution">
    <text evidence="11">The sequence shown here is derived from an EMBL/GenBank/DDBJ whole genome shotgun (WGS) entry which is preliminary data.</text>
</comment>
<dbReference type="Gene3D" id="1.20.5.1930">
    <property type="match status" value="1"/>
</dbReference>
<feature type="non-terminal residue" evidence="11">
    <location>
        <position position="286"/>
    </location>
</feature>
<dbReference type="InterPro" id="IPR011712">
    <property type="entry name" value="Sig_transdc_His_kin_sub3_dim/P"/>
</dbReference>
<sequence>GRVAQTGEPMLLEDISKDQRTARPDLITLEGLKGFVSIPLKAKKKVIGVMNVASHVAGRFGADDVSLLNSIGDYLGTAIEQAKLYEQLARAGERYRELLRHALIAQEEERKRIARELHDETSQALTSLTLSLQAIIGMAEAKGIGDAEFMERLKTMHKYSVHAGNEVVMLMKELRPTLLDELGMPAAIHRYAKDTLQAQGINVSTEFRGTNRRFQPEAEVTLFRIAQGAIGNILEHSGAKNVSITLECDANECVLLIEDDGRGFNVSKLTRVDPSGRGAGFFTMKE</sequence>
<dbReference type="InterPro" id="IPR003594">
    <property type="entry name" value="HATPase_dom"/>
</dbReference>
<dbReference type="PANTHER" id="PTHR24421:SF10">
    <property type="entry name" value="NITRATE_NITRITE SENSOR PROTEIN NARQ"/>
    <property type="match status" value="1"/>
</dbReference>
<evidence type="ECO:0000313" key="11">
    <source>
        <dbReference type="EMBL" id="GAJ01086.1"/>
    </source>
</evidence>
<dbReference type="Gene3D" id="3.30.450.40">
    <property type="match status" value="1"/>
</dbReference>
<evidence type="ECO:0000259" key="8">
    <source>
        <dbReference type="Pfam" id="PF02518"/>
    </source>
</evidence>
<dbReference type="InterPro" id="IPR029016">
    <property type="entry name" value="GAF-like_dom_sf"/>
</dbReference>
<keyword evidence="4" id="KW-0808">Transferase</keyword>
<dbReference type="GO" id="GO:0000155">
    <property type="term" value="F:phosphorelay sensor kinase activity"/>
    <property type="evidence" value="ECO:0007669"/>
    <property type="project" value="InterPro"/>
</dbReference>
<keyword evidence="6" id="KW-0418">Kinase</keyword>
<gene>
    <name evidence="11" type="ORF">S12H4_27958</name>
</gene>
<evidence type="ECO:0000256" key="4">
    <source>
        <dbReference type="ARBA" id="ARBA00022679"/>
    </source>
</evidence>
<dbReference type="InterPro" id="IPR036890">
    <property type="entry name" value="HATPase_C_sf"/>
</dbReference>
<evidence type="ECO:0000259" key="10">
    <source>
        <dbReference type="Pfam" id="PF13185"/>
    </source>
</evidence>
<evidence type="ECO:0000256" key="6">
    <source>
        <dbReference type="ARBA" id="ARBA00022777"/>
    </source>
</evidence>
<dbReference type="GO" id="GO:0005524">
    <property type="term" value="F:ATP binding"/>
    <property type="evidence" value="ECO:0007669"/>
    <property type="project" value="UniProtKB-KW"/>
</dbReference>
<dbReference type="InterPro" id="IPR050482">
    <property type="entry name" value="Sensor_HK_TwoCompSys"/>
</dbReference>
<accession>X1UMH7</accession>
<dbReference type="AlphaFoldDB" id="X1UMH7"/>
<feature type="domain" description="Signal transduction histidine kinase subgroup 3 dimerisation and phosphoacceptor" evidence="9">
    <location>
        <begin position="109"/>
        <end position="178"/>
    </location>
</feature>
<feature type="domain" description="GAF" evidence="10">
    <location>
        <begin position="1"/>
        <end position="80"/>
    </location>
</feature>
<dbReference type="Gene3D" id="3.30.565.10">
    <property type="entry name" value="Histidine kinase-like ATPase, C-terminal domain"/>
    <property type="match status" value="1"/>
</dbReference>
<evidence type="ECO:0000259" key="9">
    <source>
        <dbReference type="Pfam" id="PF07730"/>
    </source>
</evidence>
<keyword evidence="7" id="KW-0067">ATP-binding</keyword>
<evidence type="ECO:0000256" key="2">
    <source>
        <dbReference type="ARBA" id="ARBA00012438"/>
    </source>
</evidence>
<evidence type="ECO:0000256" key="1">
    <source>
        <dbReference type="ARBA" id="ARBA00000085"/>
    </source>
</evidence>